<reference evidence="1" key="1">
    <citation type="journal article" date="2014" name="Front. Microbiol.">
        <title>High frequency of phylogenetically diverse reductive dehalogenase-homologous genes in deep subseafloor sedimentary metagenomes.</title>
        <authorList>
            <person name="Kawai M."/>
            <person name="Futagami T."/>
            <person name="Toyoda A."/>
            <person name="Takaki Y."/>
            <person name="Nishi S."/>
            <person name="Hori S."/>
            <person name="Arai W."/>
            <person name="Tsubouchi T."/>
            <person name="Morono Y."/>
            <person name="Uchiyama I."/>
            <person name="Ito T."/>
            <person name="Fujiyama A."/>
            <person name="Inagaki F."/>
            <person name="Takami H."/>
        </authorList>
    </citation>
    <scope>NUCLEOTIDE SEQUENCE</scope>
    <source>
        <strain evidence="1">Expedition CK06-06</strain>
    </source>
</reference>
<organism evidence="1">
    <name type="scientific">marine sediment metagenome</name>
    <dbReference type="NCBI Taxonomy" id="412755"/>
    <lineage>
        <taxon>unclassified sequences</taxon>
        <taxon>metagenomes</taxon>
        <taxon>ecological metagenomes</taxon>
    </lineage>
</organism>
<dbReference type="AlphaFoldDB" id="X1VXM0"/>
<feature type="non-terminal residue" evidence="1">
    <location>
        <position position="95"/>
    </location>
</feature>
<proteinExistence type="predicted"/>
<comment type="caution">
    <text evidence="1">The sequence shown here is derived from an EMBL/GenBank/DDBJ whole genome shotgun (WGS) entry which is preliminary data.</text>
</comment>
<feature type="non-terminal residue" evidence="1">
    <location>
        <position position="1"/>
    </location>
</feature>
<accession>X1VXM0</accession>
<dbReference type="EMBL" id="BARW01041448">
    <property type="protein sequence ID" value="GAJ16510.1"/>
    <property type="molecule type" value="Genomic_DNA"/>
</dbReference>
<sequence>AFSFDSLDDRKLYIRVFSTPLGSIDEMAIDNLDNLYCSSSEKVFNTDRIGELEGFDLSQINTYSPAYAEGLITLYPDNISVPIHPNQNTVRSYIP</sequence>
<name>X1VXM0_9ZZZZ</name>
<protein>
    <submittedName>
        <fullName evidence="1">Uncharacterized protein</fullName>
    </submittedName>
</protein>
<gene>
    <name evidence="1" type="ORF">S12H4_62057</name>
</gene>
<evidence type="ECO:0000313" key="1">
    <source>
        <dbReference type="EMBL" id="GAJ16510.1"/>
    </source>
</evidence>